<dbReference type="OrthoDB" id="5595695at2759"/>
<proteinExistence type="predicted"/>
<dbReference type="Proteomes" id="UP000053477">
    <property type="component" value="Unassembled WGS sequence"/>
</dbReference>
<dbReference type="AlphaFoldDB" id="A0A0H2RY39"/>
<dbReference type="InParanoid" id="A0A0H2RY39"/>
<evidence type="ECO:0000313" key="2">
    <source>
        <dbReference type="Proteomes" id="UP000053477"/>
    </source>
</evidence>
<name>A0A0H2RY39_9AGAM</name>
<protein>
    <recommendedName>
        <fullName evidence="3">F-box domain-containing protein</fullName>
    </recommendedName>
</protein>
<organism evidence="1 2">
    <name type="scientific">Schizopora paradoxa</name>
    <dbReference type="NCBI Taxonomy" id="27342"/>
    <lineage>
        <taxon>Eukaryota</taxon>
        <taxon>Fungi</taxon>
        <taxon>Dikarya</taxon>
        <taxon>Basidiomycota</taxon>
        <taxon>Agaricomycotina</taxon>
        <taxon>Agaricomycetes</taxon>
        <taxon>Hymenochaetales</taxon>
        <taxon>Schizoporaceae</taxon>
        <taxon>Schizopora</taxon>
    </lineage>
</organism>
<accession>A0A0H2RY39</accession>
<dbReference type="STRING" id="27342.A0A0H2RY39"/>
<evidence type="ECO:0000313" key="1">
    <source>
        <dbReference type="EMBL" id="KLO16537.1"/>
    </source>
</evidence>
<dbReference type="EMBL" id="KQ085915">
    <property type="protein sequence ID" value="KLO16537.1"/>
    <property type="molecule type" value="Genomic_DNA"/>
</dbReference>
<reference evidence="1 2" key="1">
    <citation type="submission" date="2015-04" db="EMBL/GenBank/DDBJ databases">
        <title>Complete genome sequence of Schizopora paradoxa KUC8140, a cosmopolitan wood degrader in East Asia.</title>
        <authorList>
            <consortium name="DOE Joint Genome Institute"/>
            <person name="Min B."/>
            <person name="Park H."/>
            <person name="Jang Y."/>
            <person name="Kim J.-J."/>
            <person name="Kim K.H."/>
            <person name="Pangilinan J."/>
            <person name="Lipzen A."/>
            <person name="Riley R."/>
            <person name="Grigoriev I.V."/>
            <person name="Spatafora J.W."/>
            <person name="Choi I.-G."/>
        </authorList>
    </citation>
    <scope>NUCLEOTIDE SEQUENCE [LARGE SCALE GENOMIC DNA]</scope>
    <source>
        <strain evidence="1 2">KUC8140</strain>
    </source>
</reference>
<sequence length="644" mass="73227">MLVATTRHPRRVRLTDLSDEVLQHVAFFCAEPFLGTPASIVPFQLVCRKVYSAVGCRFAPYLYGRIFRMKFDVDAPMRRLGEDQLRSSVLAEELRKRCEALKRIRRLEIAGPNTLSDLWLAYLMFLEHDVKNARQLVEWANIRSFVMHFVRTRLYENSLENRGWPLENDGNALAIWIIWHSFDEESIKNESIDDRNSIISILQPYVIASFKYQPLFIPDIHFALPISGTPSSNPPRCVATDHGPYPVYRPPIPANSPCITHFGSPITLCVPPLTPAALLCAHVRRQLGVIEYPQHIPKRRADLPPGLMHLTVEDFDEWNQGTSTRCSPAVRLGTSISYSFMDDEFEMREANGAGDAQTPSQLNEDEWLRITHCYNPWLDAKIKIRIFTPGMLDGLWSGRIFTYTQADFLALAASPQILPDLSERFPRPIQYPVFMRLREHHCLGEDLPLGWGQDVYEEEADGLPNAYFPPGVNHFEKDGKLHLIDPTTDEHLKYETYVPGRPNSHVAAGGCSFCRPDTPMSPVQQRECERIFADEGLGMDVDDEGWDDSVADDCITDIVITGETDFDHGRAWGFFRLIGRVRDRDGLVVLLRTPERPNTRGAGTFIFRGYVHSNQNFVGRWRAASESPEAFSALEGSFSLCKRS</sequence>
<evidence type="ECO:0008006" key="3">
    <source>
        <dbReference type="Google" id="ProtNLM"/>
    </source>
</evidence>
<gene>
    <name evidence="1" type="ORF">SCHPADRAFT_887747</name>
</gene>
<keyword evidence="2" id="KW-1185">Reference proteome</keyword>